<organism evidence="2">
    <name type="scientific">Tanacetum cinerariifolium</name>
    <name type="common">Dalmatian daisy</name>
    <name type="synonym">Chrysanthemum cinerariifolium</name>
    <dbReference type="NCBI Taxonomy" id="118510"/>
    <lineage>
        <taxon>Eukaryota</taxon>
        <taxon>Viridiplantae</taxon>
        <taxon>Streptophyta</taxon>
        <taxon>Embryophyta</taxon>
        <taxon>Tracheophyta</taxon>
        <taxon>Spermatophyta</taxon>
        <taxon>Magnoliopsida</taxon>
        <taxon>eudicotyledons</taxon>
        <taxon>Gunneridae</taxon>
        <taxon>Pentapetalae</taxon>
        <taxon>asterids</taxon>
        <taxon>campanulids</taxon>
        <taxon>Asterales</taxon>
        <taxon>Asteraceae</taxon>
        <taxon>Asteroideae</taxon>
        <taxon>Anthemideae</taxon>
        <taxon>Anthemidinae</taxon>
        <taxon>Tanacetum</taxon>
    </lineage>
</organism>
<evidence type="ECO:0000256" key="1">
    <source>
        <dbReference type="SAM" id="MobiDB-lite"/>
    </source>
</evidence>
<accession>A0A699XCU9</accession>
<sequence>NVAVEVVVLIGGGCDDEKGGDDGCDGEKGSDDGQ</sequence>
<evidence type="ECO:0000313" key="2">
    <source>
        <dbReference type="EMBL" id="GFD57705.1"/>
    </source>
</evidence>
<comment type="caution">
    <text evidence="2">The sequence shown here is derived from an EMBL/GenBank/DDBJ whole genome shotgun (WGS) entry which is preliminary data.</text>
</comment>
<name>A0A699XCU9_TANCI</name>
<gene>
    <name evidence="2" type="ORF">Tci_929674</name>
</gene>
<proteinExistence type="predicted"/>
<dbReference type="EMBL" id="BKCJ011844115">
    <property type="protein sequence ID" value="GFD57705.1"/>
    <property type="molecule type" value="Genomic_DNA"/>
</dbReference>
<protein>
    <submittedName>
        <fullName evidence="2">Uncharacterized protein</fullName>
    </submittedName>
</protein>
<feature type="region of interest" description="Disordered" evidence="1">
    <location>
        <begin position="14"/>
        <end position="34"/>
    </location>
</feature>
<reference evidence="2" key="1">
    <citation type="journal article" date="2019" name="Sci. Rep.">
        <title>Draft genome of Tanacetum cinerariifolium, the natural source of mosquito coil.</title>
        <authorList>
            <person name="Yamashiro T."/>
            <person name="Shiraishi A."/>
            <person name="Satake H."/>
            <person name="Nakayama K."/>
        </authorList>
    </citation>
    <scope>NUCLEOTIDE SEQUENCE</scope>
</reference>
<feature type="non-terminal residue" evidence="2">
    <location>
        <position position="1"/>
    </location>
</feature>
<dbReference type="AlphaFoldDB" id="A0A699XCU9"/>
<feature type="compositionally biased region" description="Basic and acidic residues" evidence="1">
    <location>
        <begin position="15"/>
        <end position="34"/>
    </location>
</feature>